<dbReference type="InterPro" id="IPR005122">
    <property type="entry name" value="Uracil-DNA_glycosylase-like"/>
</dbReference>
<dbReference type="AlphaFoldDB" id="A0AB39HD00"/>
<dbReference type="EMBL" id="CP162601">
    <property type="protein sequence ID" value="XDK24943.1"/>
    <property type="molecule type" value="Genomic_DNA"/>
</dbReference>
<dbReference type="PANTHER" id="PTHR42160:SF1">
    <property type="entry name" value="URACIL-DNA GLYCOSYLASE SUPERFAMILY PROTEIN"/>
    <property type="match status" value="1"/>
</dbReference>
<feature type="domain" description="Uracil-DNA glycosylase-like" evidence="1">
    <location>
        <begin position="33"/>
        <end position="189"/>
    </location>
</feature>
<sequence length="197" mass="22102">MTRDVSAPLTACLQRIAQCQQCASCLPHPPRPVVQASSQAKLLIIGQAPGRKVHHSGIPWHDASGVRLRQWMGIDEGVFYDPQQVAIVPMGLCYPGKATSGDKPPAKVCAPLWHPQLLPLLPNIQLTLLIGQYAQRYYLNAKPPTLTDTVKQWSRWLPQYFVLPHPSPRNQIWLKKNPWFDTDLLPQLKAQVQQVLG</sequence>
<dbReference type="InterPro" id="IPR047124">
    <property type="entry name" value="HI_0220.2"/>
</dbReference>
<accession>A0AB39HD00</accession>
<dbReference type="InterPro" id="IPR036895">
    <property type="entry name" value="Uracil-DNA_glycosylase-like_sf"/>
</dbReference>
<evidence type="ECO:0000313" key="2">
    <source>
        <dbReference type="EMBL" id="XDK24943.1"/>
    </source>
</evidence>
<protein>
    <submittedName>
        <fullName evidence="2">Uracil-DNA glycosylase family protein</fullName>
    </submittedName>
</protein>
<gene>
    <name evidence="2" type="ORF">AB0763_12360</name>
</gene>
<evidence type="ECO:0000259" key="1">
    <source>
        <dbReference type="SMART" id="SM00986"/>
    </source>
</evidence>
<proteinExistence type="predicted"/>
<dbReference type="CDD" id="cd10033">
    <property type="entry name" value="UDG_like"/>
    <property type="match status" value="1"/>
</dbReference>
<dbReference type="RefSeq" id="WP_306102073.1">
    <property type="nucleotide sequence ID" value="NZ_CP162601.1"/>
</dbReference>
<dbReference type="Gene3D" id="3.40.470.10">
    <property type="entry name" value="Uracil-DNA glycosylase-like domain"/>
    <property type="match status" value="1"/>
</dbReference>
<dbReference type="SUPFAM" id="SSF52141">
    <property type="entry name" value="Uracil-DNA glycosylase-like"/>
    <property type="match status" value="1"/>
</dbReference>
<dbReference type="KEGG" id="vih:AB0763_12360"/>
<dbReference type="PANTHER" id="PTHR42160">
    <property type="entry name" value="URACIL-DNA GLYCOSYLASE SUPERFAMILY PROTEIN"/>
    <property type="match status" value="1"/>
</dbReference>
<dbReference type="SMART" id="SM00987">
    <property type="entry name" value="UreE_C"/>
    <property type="match status" value="1"/>
</dbReference>
<organism evidence="2">
    <name type="scientific">Vibrio sp. HB236076</name>
    <dbReference type="NCBI Taxonomy" id="3232307"/>
    <lineage>
        <taxon>Bacteria</taxon>
        <taxon>Pseudomonadati</taxon>
        <taxon>Pseudomonadota</taxon>
        <taxon>Gammaproteobacteria</taxon>
        <taxon>Vibrionales</taxon>
        <taxon>Vibrionaceae</taxon>
        <taxon>Vibrio</taxon>
    </lineage>
</organism>
<dbReference type="SMART" id="SM00986">
    <property type="entry name" value="UDG"/>
    <property type="match status" value="1"/>
</dbReference>
<name>A0AB39HD00_9VIBR</name>
<reference evidence="2" key="1">
    <citation type="submission" date="2024-07" db="EMBL/GenBank/DDBJ databases">
        <title>Genome Analysis of a Potential Novel Vibrio Species Secreting pH- and Thermo-stable Alginate Lyase and its Application in Producing Alginate Oligosaccharides.</title>
        <authorList>
            <person name="Huang H."/>
            <person name="Bao K."/>
        </authorList>
    </citation>
    <scope>NUCLEOTIDE SEQUENCE</scope>
    <source>
        <strain evidence="2">HB236076</strain>
    </source>
</reference>
<dbReference type="Pfam" id="PF03167">
    <property type="entry name" value="UDG"/>
    <property type="match status" value="1"/>
</dbReference>